<keyword evidence="6 8" id="KW-0472">Membrane</keyword>
<dbReference type="InterPro" id="IPR015720">
    <property type="entry name" value="Emp24-like"/>
</dbReference>
<evidence type="ECO:0000256" key="3">
    <source>
        <dbReference type="ARBA" id="ARBA00022692"/>
    </source>
</evidence>
<keyword evidence="3 7" id="KW-0812">Transmembrane</keyword>
<dbReference type="InterPro" id="IPR009038">
    <property type="entry name" value="GOLD_dom"/>
</dbReference>
<dbReference type="GO" id="GO:0016020">
    <property type="term" value="C:membrane"/>
    <property type="evidence" value="ECO:0007669"/>
    <property type="project" value="UniProtKB-SubCell"/>
</dbReference>
<comment type="caution">
    <text evidence="10">The sequence shown here is derived from an EMBL/GenBank/DDBJ whole genome shotgun (WGS) entry which is preliminary data.</text>
</comment>
<feature type="transmembrane region" description="Helical" evidence="8">
    <location>
        <begin position="30"/>
        <end position="49"/>
    </location>
</feature>
<dbReference type="AlphaFoldDB" id="A0AAV8UXR0"/>
<evidence type="ECO:0000256" key="7">
    <source>
        <dbReference type="RuleBase" id="RU003827"/>
    </source>
</evidence>
<dbReference type="Proteomes" id="UP001157974">
    <property type="component" value="Unassembled WGS sequence"/>
</dbReference>
<name>A0AAV8UXR0_9RHOD</name>
<sequence>MSASVSGLNFRLGKGEKLCFHEMTHHGNRVLAFFEVLSWGYGSFVYLQVDSPSGKVMYKQKARSEGRVDFSAPEDGEYSFCFSGAENSKTDVKFGVNTETDIGLHDVVRSEHVSDMTYSVDRLSSMIEAARTELDSFRSREARHRKMAIKNGRRVAFWAVVEVILIVGIAAAQIFRVQRFLENKRSA</sequence>
<feature type="transmembrane region" description="Helical" evidence="8">
    <location>
        <begin position="155"/>
        <end position="175"/>
    </location>
</feature>
<evidence type="ECO:0000256" key="6">
    <source>
        <dbReference type="ARBA" id="ARBA00023136"/>
    </source>
</evidence>
<dbReference type="PROSITE" id="PS50866">
    <property type="entry name" value="GOLD"/>
    <property type="match status" value="1"/>
</dbReference>
<keyword evidence="11" id="KW-1185">Reference proteome</keyword>
<evidence type="ECO:0000256" key="1">
    <source>
        <dbReference type="ARBA" id="ARBA00004479"/>
    </source>
</evidence>
<dbReference type="PANTHER" id="PTHR22811">
    <property type="entry name" value="TRANSMEMBRANE EMP24 DOMAIN-CONTAINING PROTEIN"/>
    <property type="match status" value="1"/>
</dbReference>
<reference evidence="10 11" key="1">
    <citation type="journal article" date="2023" name="Nat. Commun.">
        <title>Origin of minicircular mitochondrial genomes in red algae.</title>
        <authorList>
            <person name="Lee Y."/>
            <person name="Cho C.H."/>
            <person name="Lee Y.M."/>
            <person name="Park S.I."/>
            <person name="Yang J.H."/>
            <person name="West J.A."/>
            <person name="Bhattacharya D."/>
            <person name="Yoon H.S."/>
        </authorList>
    </citation>
    <scope>NUCLEOTIDE SEQUENCE [LARGE SCALE GENOMIC DNA]</scope>
    <source>
        <strain evidence="10 11">CCMP1338</strain>
        <tissue evidence="10">Whole cell</tissue>
    </source>
</reference>
<evidence type="ECO:0000256" key="5">
    <source>
        <dbReference type="ARBA" id="ARBA00022989"/>
    </source>
</evidence>
<evidence type="ECO:0000256" key="4">
    <source>
        <dbReference type="ARBA" id="ARBA00022729"/>
    </source>
</evidence>
<feature type="domain" description="GOLD" evidence="9">
    <location>
        <begin position="17"/>
        <end position="104"/>
    </location>
</feature>
<comment type="subcellular location">
    <subcellularLocation>
        <location evidence="1 7">Membrane</location>
        <topology evidence="1 7">Single-pass type I membrane protein</topology>
    </subcellularLocation>
</comment>
<evidence type="ECO:0000259" key="9">
    <source>
        <dbReference type="PROSITE" id="PS50866"/>
    </source>
</evidence>
<accession>A0AAV8UXR0</accession>
<proteinExistence type="inferred from homology"/>
<dbReference type="Pfam" id="PF01105">
    <property type="entry name" value="EMP24_GP25L"/>
    <property type="match status" value="1"/>
</dbReference>
<organism evidence="10 11">
    <name type="scientific">Rhodosorus marinus</name>
    <dbReference type="NCBI Taxonomy" id="101924"/>
    <lineage>
        <taxon>Eukaryota</taxon>
        <taxon>Rhodophyta</taxon>
        <taxon>Stylonematophyceae</taxon>
        <taxon>Stylonematales</taxon>
        <taxon>Stylonemataceae</taxon>
        <taxon>Rhodosorus</taxon>
    </lineage>
</organism>
<evidence type="ECO:0000313" key="11">
    <source>
        <dbReference type="Proteomes" id="UP001157974"/>
    </source>
</evidence>
<keyword evidence="5 8" id="KW-1133">Transmembrane helix</keyword>
<evidence type="ECO:0000313" key="10">
    <source>
        <dbReference type="EMBL" id="KAJ8905321.1"/>
    </source>
</evidence>
<keyword evidence="4" id="KW-0732">Signal</keyword>
<evidence type="ECO:0000256" key="2">
    <source>
        <dbReference type="ARBA" id="ARBA00007104"/>
    </source>
</evidence>
<dbReference type="EMBL" id="JAMWBK010000005">
    <property type="protein sequence ID" value="KAJ8905321.1"/>
    <property type="molecule type" value="Genomic_DNA"/>
</dbReference>
<protein>
    <recommendedName>
        <fullName evidence="9">GOLD domain-containing protein</fullName>
    </recommendedName>
</protein>
<gene>
    <name evidence="10" type="ORF">NDN08_001828</name>
</gene>
<dbReference type="SMART" id="SM01190">
    <property type="entry name" value="EMP24_GP25L"/>
    <property type="match status" value="1"/>
</dbReference>
<evidence type="ECO:0000256" key="8">
    <source>
        <dbReference type="SAM" id="Phobius"/>
    </source>
</evidence>
<comment type="similarity">
    <text evidence="2 7">Belongs to the EMP24/GP25L family.</text>
</comment>